<gene>
    <name evidence="1" type="ordered locus">CLDAP_35010</name>
</gene>
<dbReference type="AlphaFoldDB" id="I0I8F3"/>
<dbReference type="HOGENOM" id="CLU_1318945_0_0_0"/>
<keyword evidence="2" id="KW-1185">Reference proteome</keyword>
<dbReference type="STRING" id="926550.CLDAP_35010"/>
<evidence type="ECO:0000313" key="1">
    <source>
        <dbReference type="EMBL" id="BAM01541.1"/>
    </source>
</evidence>
<dbReference type="EMBL" id="AP012337">
    <property type="protein sequence ID" value="BAM01541.1"/>
    <property type="molecule type" value="Genomic_DNA"/>
</dbReference>
<dbReference type="KEGG" id="cap:CLDAP_35010"/>
<dbReference type="OrthoDB" id="161145at2"/>
<dbReference type="Proteomes" id="UP000007880">
    <property type="component" value="Chromosome"/>
</dbReference>
<dbReference type="RefSeq" id="WP_014434767.1">
    <property type="nucleotide sequence ID" value="NC_017079.1"/>
</dbReference>
<evidence type="ECO:0000313" key="2">
    <source>
        <dbReference type="Proteomes" id="UP000007880"/>
    </source>
</evidence>
<sequence>MQAVHCKINCEKIVRPRHNLRPRCNHGQRLYPVAISSSWHLIAPSWGRLLHGGLLALAVAASVLSGCTVQPSSNETTKPSPAVSVESGVLPLNPVEEQEAAIDAATTSTEDAQATGSSTDAMAGLEVFEVGTEVQARGQLRLYAAAEPETITLAEYEAGDRFTIMGPPGDLLVYPVELSGVRWYRVRAADGLVGWVMADGIEAVASAE</sequence>
<organism evidence="1 2">
    <name type="scientific">Caldilinea aerophila (strain DSM 14535 / JCM 11387 / NBRC 104270 / STL-6-O1)</name>
    <dbReference type="NCBI Taxonomy" id="926550"/>
    <lineage>
        <taxon>Bacteria</taxon>
        <taxon>Bacillati</taxon>
        <taxon>Chloroflexota</taxon>
        <taxon>Caldilineae</taxon>
        <taxon>Caldilineales</taxon>
        <taxon>Caldilineaceae</taxon>
        <taxon>Caldilinea</taxon>
    </lineage>
</organism>
<reference evidence="1 2" key="1">
    <citation type="submission" date="2012-02" db="EMBL/GenBank/DDBJ databases">
        <title>Complete genome sequence of Caldilinea aerophila DSM 14535 (= NBRC 102666).</title>
        <authorList>
            <person name="Oguchi A."/>
            <person name="Hosoyama A."/>
            <person name="Sekine M."/>
            <person name="Fukai R."/>
            <person name="Kato Y."/>
            <person name="Nakamura S."/>
            <person name="Hanada S."/>
            <person name="Yamazaki S."/>
            <person name="Fujita N."/>
        </authorList>
    </citation>
    <scope>NUCLEOTIDE SEQUENCE [LARGE SCALE GENOMIC DNA]</scope>
    <source>
        <strain evidence="2">DSM 14535 / JCM 11387 / NBRC 104270 / STL-6-O1</strain>
    </source>
</reference>
<name>I0I8F3_CALAS</name>
<protein>
    <recommendedName>
        <fullName evidence="3">SH3 domain-containing protein</fullName>
    </recommendedName>
</protein>
<proteinExistence type="predicted"/>
<evidence type="ECO:0008006" key="3">
    <source>
        <dbReference type="Google" id="ProtNLM"/>
    </source>
</evidence>
<accession>I0I8F3</accession>